<sequence length="257" mass="28810">MHKALHYCLIWLFSAACYGAQPSLTFCHEDQDSFPWVMTDGSGLNRAMLGLVEQSLGLQVIYVSVPWKRCLAGLEQGLYDGAFAASFKTERLRMGHYPTDAEGRPDVLRRLHTSRYTLYRRVGSAVSWDGQRFDQLNGRVGSLSGFSIRDLLLAQGAQVDESSRDPLALLQMLIHGRVEAVALQTQRGDFVLQGHPQLARQIEKLPQLLEEKPYYLMLSDALLVRDPALAESIWAEVAIQRESSVYQALVAAYLARP</sequence>
<protein>
    <submittedName>
        <fullName evidence="2">Uncharacterized protein</fullName>
    </submittedName>
</protein>
<proteinExistence type="predicted"/>
<dbReference type="RefSeq" id="WP_106736927.1">
    <property type="nucleotide sequence ID" value="NZ_CP027657.1"/>
</dbReference>
<gene>
    <name evidence="2" type="ORF">C7A17_04695</name>
</gene>
<dbReference type="SUPFAM" id="SSF53850">
    <property type="entry name" value="Periplasmic binding protein-like II"/>
    <property type="match status" value="1"/>
</dbReference>
<evidence type="ECO:0000313" key="3">
    <source>
        <dbReference type="Proteomes" id="UP000238327"/>
    </source>
</evidence>
<dbReference type="EMBL" id="CP027657">
    <property type="protein sequence ID" value="AVO52093.1"/>
    <property type="molecule type" value="Genomic_DNA"/>
</dbReference>
<feature type="signal peptide" evidence="1">
    <location>
        <begin position="1"/>
        <end position="19"/>
    </location>
</feature>
<evidence type="ECO:0000256" key="1">
    <source>
        <dbReference type="SAM" id="SignalP"/>
    </source>
</evidence>
<dbReference type="Proteomes" id="UP000238327">
    <property type="component" value="Chromosome"/>
</dbReference>
<evidence type="ECO:0000313" key="2">
    <source>
        <dbReference type="EMBL" id="AVO52093.1"/>
    </source>
</evidence>
<reference evidence="2 3" key="1">
    <citation type="submission" date="2018-03" db="EMBL/GenBank/DDBJ databases">
        <title>Complete genome sequence and methylome analysis of Pseudomonas mendocina NEB 698.</title>
        <authorList>
            <person name="Morgan R.D."/>
        </authorList>
    </citation>
    <scope>NUCLEOTIDE SEQUENCE [LARGE SCALE GENOMIC DNA]</scope>
    <source>
        <strain evidence="2 3">NEB698</strain>
    </source>
</reference>
<keyword evidence="1" id="KW-0732">Signal</keyword>
<dbReference type="PROSITE" id="PS51257">
    <property type="entry name" value="PROKAR_LIPOPROTEIN"/>
    <property type="match status" value="1"/>
</dbReference>
<organism evidence="2 3">
    <name type="scientific">Ectopseudomonas mendocina</name>
    <name type="common">Pseudomonas mendocina</name>
    <dbReference type="NCBI Taxonomy" id="300"/>
    <lineage>
        <taxon>Bacteria</taxon>
        <taxon>Pseudomonadati</taxon>
        <taxon>Pseudomonadota</taxon>
        <taxon>Gammaproteobacteria</taxon>
        <taxon>Pseudomonadales</taxon>
        <taxon>Pseudomonadaceae</taxon>
        <taxon>Ectopseudomonas</taxon>
    </lineage>
</organism>
<accession>A0A2R3QK27</accession>
<dbReference type="Gene3D" id="3.40.190.10">
    <property type="entry name" value="Periplasmic binding protein-like II"/>
    <property type="match status" value="2"/>
</dbReference>
<dbReference type="OrthoDB" id="6193186at2"/>
<dbReference type="STRING" id="1001585.MDS_3803"/>
<name>A0A2R3QK27_ECTME</name>
<dbReference type="AlphaFoldDB" id="A0A2R3QK27"/>
<feature type="chain" id="PRO_5015321354" evidence="1">
    <location>
        <begin position="20"/>
        <end position="257"/>
    </location>
</feature>